<evidence type="ECO:0000256" key="7">
    <source>
        <dbReference type="ARBA" id="ARBA00035456"/>
    </source>
</evidence>
<evidence type="ECO:0000256" key="5">
    <source>
        <dbReference type="ARBA" id="ARBA00023274"/>
    </source>
</evidence>
<name>A0A8J6XXV5_9BACT</name>
<dbReference type="InterPro" id="IPR020070">
    <property type="entry name" value="Ribosomal_bL9_N"/>
</dbReference>
<evidence type="ECO:0000256" key="2">
    <source>
        <dbReference type="ARBA" id="ARBA00022730"/>
    </source>
</evidence>
<dbReference type="EMBL" id="JACXWA010000004">
    <property type="protein sequence ID" value="MBD3869753.1"/>
    <property type="molecule type" value="Genomic_DNA"/>
</dbReference>
<protein>
    <recommendedName>
        <fullName evidence="6">Large ribosomal subunit protein bL9</fullName>
    </recommendedName>
    <alternativeName>
        <fullName evidence="7">50S ribosomal protein L9</fullName>
    </alternativeName>
</protein>
<sequence length="160" mass="18266">MKVILNDYIEHLGERGDSVVVKRGYANNYLLPKGLAYPDTGGNRRRFDQEQNNWEEMDLERRSAGEKLAASLEGTKLAFERRASEKDVLFGSVSVADIHRELQERGFDFDRRRILLEHPIKELGAVNVEIQIHREITVNIPVRVVRPGEDPDAIAPEFVA</sequence>
<dbReference type="GO" id="GO:0003735">
    <property type="term" value="F:structural constituent of ribosome"/>
    <property type="evidence" value="ECO:0007669"/>
    <property type="project" value="InterPro"/>
</dbReference>
<dbReference type="InterPro" id="IPR009027">
    <property type="entry name" value="Ribosomal_bL9/RNase_H1_N"/>
</dbReference>
<evidence type="ECO:0000256" key="3">
    <source>
        <dbReference type="ARBA" id="ARBA00022884"/>
    </source>
</evidence>
<dbReference type="GO" id="GO:0019843">
    <property type="term" value="F:rRNA binding"/>
    <property type="evidence" value="ECO:0007669"/>
    <property type="project" value="UniProtKB-KW"/>
</dbReference>
<keyword evidence="5" id="KW-0687">Ribonucleoprotein</keyword>
<dbReference type="PANTHER" id="PTHR21368">
    <property type="entry name" value="50S RIBOSOMAL PROTEIN L9"/>
    <property type="match status" value="1"/>
</dbReference>
<keyword evidence="4 9" id="KW-0689">Ribosomal protein</keyword>
<dbReference type="InterPro" id="IPR020069">
    <property type="entry name" value="Ribosomal_bL9_C"/>
</dbReference>
<comment type="caution">
    <text evidence="9">The sequence shown here is derived from an EMBL/GenBank/DDBJ whole genome shotgun (WGS) entry which is preliminary data.</text>
</comment>
<organism evidence="9 10">
    <name type="scientific">Candidatus Sulfomarinibacter kjeldsenii</name>
    <dbReference type="NCBI Taxonomy" id="2885994"/>
    <lineage>
        <taxon>Bacteria</taxon>
        <taxon>Pseudomonadati</taxon>
        <taxon>Acidobacteriota</taxon>
        <taxon>Thermoanaerobaculia</taxon>
        <taxon>Thermoanaerobaculales</taxon>
        <taxon>Candidatus Sulfomarinibacteraceae</taxon>
        <taxon>Candidatus Sulfomarinibacter</taxon>
    </lineage>
</organism>
<proteinExistence type="inferred from homology"/>
<dbReference type="GO" id="GO:0005840">
    <property type="term" value="C:ribosome"/>
    <property type="evidence" value="ECO:0007669"/>
    <property type="project" value="UniProtKB-KW"/>
</dbReference>
<evidence type="ECO:0000256" key="1">
    <source>
        <dbReference type="ARBA" id="ARBA00010605"/>
    </source>
</evidence>
<dbReference type="Gene3D" id="3.40.5.10">
    <property type="entry name" value="Ribosomal protein L9, N-terminal domain"/>
    <property type="match status" value="1"/>
</dbReference>
<dbReference type="InterPro" id="IPR020594">
    <property type="entry name" value="Ribosomal_bL9_bac/chp"/>
</dbReference>
<dbReference type="GO" id="GO:0006412">
    <property type="term" value="P:translation"/>
    <property type="evidence" value="ECO:0007669"/>
    <property type="project" value="InterPro"/>
</dbReference>
<dbReference type="HAMAP" id="MF_00503">
    <property type="entry name" value="Ribosomal_bL9"/>
    <property type="match status" value="1"/>
</dbReference>
<dbReference type="InterPro" id="IPR036791">
    <property type="entry name" value="Ribosomal_bL9_C_sf"/>
</dbReference>
<dbReference type="Pfam" id="PF01281">
    <property type="entry name" value="Ribosomal_L9_N"/>
    <property type="match status" value="1"/>
</dbReference>
<dbReference type="Proteomes" id="UP000598633">
    <property type="component" value="Unassembled WGS sequence"/>
</dbReference>
<feature type="domain" description="Ribosomal protein L9" evidence="8">
    <location>
        <begin position="13"/>
        <end position="40"/>
    </location>
</feature>
<comment type="similarity">
    <text evidence="1">Belongs to the bacterial ribosomal protein bL9 family.</text>
</comment>
<dbReference type="GO" id="GO:1990904">
    <property type="term" value="C:ribonucleoprotein complex"/>
    <property type="evidence" value="ECO:0007669"/>
    <property type="project" value="UniProtKB-KW"/>
</dbReference>
<keyword evidence="3" id="KW-0694">RNA-binding</keyword>
<dbReference type="AlphaFoldDB" id="A0A8J6XXV5"/>
<evidence type="ECO:0000313" key="9">
    <source>
        <dbReference type="EMBL" id="MBD3869753.1"/>
    </source>
</evidence>
<evidence type="ECO:0000256" key="4">
    <source>
        <dbReference type="ARBA" id="ARBA00022980"/>
    </source>
</evidence>
<dbReference type="Pfam" id="PF03948">
    <property type="entry name" value="Ribosomal_L9_C"/>
    <property type="match status" value="1"/>
</dbReference>
<keyword evidence="2" id="KW-0699">rRNA-binding</keyword>
<reference evidence="9 10" key="1">
    <citation type="submission" date="2020-08" db="EMBL/GenBank/DDBJ databases">
        <title>Acidobacteriota in marine sediments use diverse sulfur dissimilation pathways.</title>
        <authorList>
            <person name="Wasmund K."/>
        </authorList>
    </citation>
    <scope>NUCLEOTIDE SEQUENCE [LARGE SCALE GENOMIC DNA]</scope>
    <source>
        <strain evidence="9">MAG AM3-A</strain>
    </source>
</reference>
<dbReference type="SUPFAM" id="SSF55653">
    <property type="entry name" value="Ribosomal protein L9 C-domain"/>
    <property type="match status" value="1"/>
</dbReference>
<gene>
    <name evidence="9" type="ORF">IFJ97_00140</name>
</gene>
<dbReference type="InterPro" id="IPR036935">
    <property type="entry name" value="Ribosomal_bL9_N_sf"/>
</dbReference>
<dbReference type="SUPFAM" id="SSF55658">
    <property type="entry name" value="L9 N-domain-like"/>
    <property type="match status" value="1"/>
</dbReference>
<dbReference type="InterPro" id="IPR000244">
    <property type="entry name" value="Ribosomal_bL9"/>
</dbReference>
<evidence type="ECO:0000313" key="10">
    <source>
        <dbReference type="Proteomes" id="UP000598633"/>
    </source>
</evidence>
<dbReference type="NCBIfam" id="TIGR00158">
    <property type="entry name" value="L9"/>
    <property type="match status" value="1"/>
</dbReference>
<dbReference type="Gene3D" id="3.10.430.100">
    <property type="entry name" value="Ribosomal protein L9, C-terminal domain"/>
    <property type="match status" value="1"/>
</dbReference>
<accession>A0A8J6XXV5</accession>
<feature type="non-terminal residue" evidence="9">
    <location>
        <position position="160"/>
    </location>
</feature>
<dbReference type="PROSITE" id="PS00651">
    <property type="entry name" value="RIBOSOMAL_L9"/>
    <property type="match status" value="1"/>
</dbReference>
<evidence type="ECO:0000256" key="6">
    <source>
        <dbReference type="ARBA" id="ARBA00035292"/>
    </source>
</evidence>
<evidence type="ECO:0000259" key="8">
    <source>
        <dbReference type="PROSITE" id="PS00651"/>
    </source>
</evidence>